<feature type="transmembrane region" description="Helical" evidence="6">
    <location>
        <begin position="123"/>
        <end position="145"/>
    </location>
</feature>
<keyword evidence="5 6" id="KW-0472">Membrane</keyword>
<feature type="domain" description="ResB-like" evidence="7">
    <location>
        <begin position="65"/>
        <end position="538"/>
    </location>
</feature>
<dbReference type="PANTHER" id="PTHR31566">
    <property type="entry name" value="CYTOCHROME C BIOGENESIS PROTEIN CCS1, CHLOROPLASTIC"/>
    <property type="match status" value="1"/>
</dbReference>
<dbReference type="RefSeq" id="WP_302879441.1">
    <property type="nucleotide sequence ID" value="NZ_JAUMKJ010000024.1"/>
</dbReference>
<evidence type="ECO:0000313" key="9">
    <source>
        <dbReference type="Proteomes" id="UP001168883"/>
    </source>
</evidence>
<comment type="subcellular location">
    <subcellularLocation>
        <location evidence="1">Membrane</location>
        <topology evidence="1">Multi-pass membrane protein</topology>
    </subcellularLocation>
</comment>
<keyword evidence="2 6" id="KW-0812">Transmembrane</keyword>
<proteinExistence type="predicted"/>
<feature type="transmembrane region" description="Helical" evidence="6">
    <location>
        <begin position="67"/>
        <end position="85"/>
    </location>
</feature>
<evidence type="ECO:0000256" key="5">
    <source>
        <dbReference type="ARBA" id="ARBA00023136"/>
    </source>
</evidence>
<evidence type="ECO:0000256" key="6">
    <source>
        <dbReference type="SAM" id="Phobius"/>
    </source>
</evidence>
<evidence type="ECO:0000256" key="3">
    <source>
        <dbReference type="ARBA" id="ARBA00022748"/>
    </source>
</evidence>
<protein>
    <submittedName>
        <fullName evidence="8">Cytochrome c biogenesis protein ResB</fullName>
    </submittedName>
</protein>
<evidence type="ECO:0000256" key="1">
    <source>
        <dbReference type="ARBA" id="ARBA00004141"/>
    </source>
</evidence>
<accession>A0ABT8VE17</accession>
<sequence length="561" mass="63551">MIQNTKCECGHQNHVGSILCESCGKPLSDEGGNAPLEMRYDGVARRSQRANPGVLDRVWNFFSSVKIAVYLIAITLLGSILGTIYPQENTFLNIDPAVYYKETYGTIGYIYYLLGLSHTFESWWFITLLFMIGTSLVVCSLDRVLPLYRALSKQQIRKHLSFITRQKVAFTGPLPSAVQGEAGKQTPEAWMEQAAEVLRKQRYRVHTDGTALLAEKNRFSRWGPYINHIGLIIFLAAVLMRSIPGWHMDQHIAFPEGKLVKIPETPYYLKNEKFTLEFYKQEEMSEGFRSKGQDVPKVFETKAVLYKCKADCDDPAKEPVLEEVHRQDIVVNKPLDYKGFLAYQFDFKPSPTLISVKPTLKNKQTGETYGSFELPMNKPAESYTAGPYQLKLKAYFPEFALDAKGVPMTKSNEPKAPAFVFAISGPGLKPEGEPYMYFPRQVDKVNFRQDEINGALGAKLELSVGSMADVAISEYVSYLNIRVDRAMPYIWVGAAISMIGLIMGFYWHHRRIWLRIDDGQLALGAHTNKNWYGIRKEVAQLLTKTGIDIDPKTLERKVNGT</sequence>
<evidence type="ECO:0000256" key="4">
    <source>
        <dbReference type="ARBA" id="ARBA00022989"/>
    </source>
</evidence>
<gene>
    <name evidence="8" type="ORF">Q3C12_19590</name>
</gene>
<evidence type="ECO:0000259" key="7">
    <source>
        <dbReference type="Pfam" id="PF05140"/>
    </source>
</evidence>
<evidence type="ECO:0000256" key="2">
    <source>
        <dbReference type="ARBA" id="ARBA00022692"/>
    </source>
</evidence>
<keyword evidence="9" id="KW-1185">Reference proteome</keyword>
<dbReference type="Pfam" id="PF05140">
    <property type="entry name" value="ResB"/>
    <property type="match status" value="1"/>
</dbReference>
<feature type="transmembrane region" description="Helical" evidence="6">
    <location>
        <begin position="225"/>
        <end position="243"/>
    </location>
</feature>
<dbReference type="InterPro" id="IPR007816">
    <property type="entry name" value="ResB-like_domain"/>
</dbReference>
<reference evidence="8" key="1">
    <citation type="submission" date="2023-07" db="EMBL/GenBank/DDBJ databases">
        <authorList>
            <person name="Aktuganov G."/>
            <person name="Boyko T."/>
            <person name="Delegan Y."/>
            <person name="Galimzianova N."/>
            <person name="Gilvanova E."/>
            <person name="Korobov V."/>
            <person name="Kuzmina L."/>
            <person name="Melentiev A."/>
            <person name="Milman P."/>
            <person name="Ryabova A."/>
            <person name="Stupak E."/>
            <person name="Yasakov T."/>
            <person name="Zharikova N."/>
            <person name="Zhurenko E."/>
        </authorList>
    </citation>
    <scope>NUCLEOTIDE SEQUENCE</scope>
    <source>
        <strain evidence="8">IB-739</strain>
    </source>
</reference>
<evidence type="ECO:0000313" key="8">
    <source>
        <dbReference type="EMBL" id="MDO3679217.1"/>
    </source>
</evidence>
<comment type="caution">
    <text evidence="8">The sequence shown here is derived from an EMBL/GenBank/DDBJ whole genome shotgun (WGS) entry which is preliminary data.</text>
</comment>
<keyword evidence="3" id="KW-0201">Cytochrome c-type biogenesis</keyword>
<dbReference type="EMBL" id="JAUMKJ010000024">
    <property type="protein sequence ID" value="MDO3679217.1"/>
    <property type="molecule type" value="Genomic_DNA"/>
</dbReference>
<keyword evidence="4 6" id="KW-1133">Transmembrane helix</keyword>
<organism evidence="8 9">
    <name type="scientific">Paenibacillus ehimensis</name>
    <dbReference type="NCBI Taxonomy" id="79264"/>
    <lineage>
        <taxon>Bacteria</taxon>
        <taxon>Bacillati</taxon>
        <taxon>Bacillota</taxon>
        <taxon>Bacilli</taxon>
        <taxon>Bacillales</taxon>
        <taxon>Paenibacillaceae</taxon>
        <taxon>Paenibacillus</taxon>
    </lineage>
</organism>
<dbReference type="PANTHER" id="PTHR31566:SF0">
    <property type="entry name" value="CYTOCHROME C BIOGENESIS PROTEIN CCS1, CHLOROPLASTIC"/>
    <property type="match status" value="1"/>
</dbReference>
<name>A0ABT8VE17_9BACL</name>
<feature type="transmembrane region" description="Helical" evidence="6">
    <location>
        <begin position="489"/>
        <end position="507"/>
    </location>
</feature>
<dbReference type="InterPro" id="IPR023494">
    <property type="entry name" value="Cyt_c_bgen_Ccs1/CcsB/ResB"/>
</dbReference>
<dbReference type="Proteomes" id="UP001168883">
    <property type="component" value="Unassembled WGS sequence"/>
</dbReference>